<gene>
    <name evidence="1" type="ORF">PMAYCL1PPCAC_32017</name>
</gene>
<evidence type="ECO:0000313" key="2">
    <source>
        <dbReference type="Proteomes" id="UP001328107"/>
    </source>
</evidence>
<reference evidence="2" key="1">
    <citation type="submission" date="2022-10" db="EMBL/GenBank/DDBJ databases">
        <title>Genome assembly of Pristionchus species.</title>
        <authorList>
            <person name="Yoshida K."/>
            <person name="Sommer R.J."/>
        </authorList>
    </citation>
    <scope>NUCLEOTIDE SEQUENCE [LARGE SCALE GENOMIC DNA]</scope>
    <source>
        <strain evidence="2">RS5460</strain>
    </source>
</reference>
<feature type="non-terminal residue" evidence="1">
    <location>
        <position position="176"/>
    </location>
</feature>
<organism evidence="1 2">
    <name type="scientific">Pristionchus mayeri</name>
    <dbReference type="NCBI Taxonomy" id="1317129"/>
    <lineage>
        <taxon>Eukaryota</taxon>
        <taxon>Metazoa</taxon>
        <taxon>Ecdysozoa</taxon>
        <taxon>Nematoda</taxon>
        <taxon>Chromadorea</taxon>
        <taxon>Rhabditida</taxon>
        <taxon>Rhabditina</taxon>
        <taxon>Diplogasteromorpha</taxon>
        <taxon>Diplogasteroidea</taxon>
        <taxon>Neodiplogasteridae</taxon>
        <taxon>Pristionchus</taxon>
    </lineage>
</organism>
<evidence type="ECO:0000313" key="1">
    <source>
        <dbReference type="EMBL" id="GMR61822.1"/>
    </source>
</evidence>
<name>A0AAN5DGX9_9BILA</name>
<keyword evidence="2" id="KW-1185">Reference proteome</keyword>
<protein>
    <submittedName>
        <fullName evidence="1">Uncharacterized protein</fullName>
    </submittedName>
</protein>
<dbReference type="AlphaFoldDB" id="A0AAN5DGX9"/>
<sequence>LQFSFSDGFDGLTLAINGPLLTLLFDTAKYPNANVVISGNSEFDFDRYPTPNKPVFISSAGFVCGSFSSSQVYRSSELEKSPDYTLKTPNNNFYGNFKDKTNSVQLSMATNRASVSFTPGPGDSFFGMRVWADEIGKGTTKTTAAVENDKSSTMTTYTIVVTTSSTEFRRFMVSTL</sequence>
<feature type="non-terminal residue" evidence="1">
    <location>
        <position position="1"/>
    </location>
</feature>
<accession>A0AAN5DGX9</accession>
<dbReference type="Proteomes" id="UP001328107">
    <property type="component" value="Unassembled WGS sequence"/>
</dbReference>
<dbReference type="EMBL" id="BTRK01000006">
    <property type="protein sequence ID" value="GMR61822.1"/>
    <property type="molecule type" value="Genomic_DNA"/>
</dbReference>
<comment type="caution">
    <text evidence="1">The sequence shown here is derived from an EMBL/GenBank/DDBJ whole genome shotgun (WGS) entry which is preliminary data.</text>
</comment>
<proteinExistence type="predicted"/>